<dbReference type="EMBL" id="KQ980730">
    <property type="protein sequence ID" value="KYN13982.1"/>
    <property type="molecule type" value="Genomic_DNA"/>
</dbReference>
<dbReference type="SUPFAM" id="SSF54001">
    <property type="entry name" value="Cysteine proteinases"/>
    <property type="match status" value="1"/>
</dbReference>
<keyword evidence="6" id="KW-1185">Reference proteome</keyword>
<dbReference type="PANTHER" id="PTHR34718:SF2">
    <property type="entry name" value="PHD-TYPE DOMAIN-CONTAINING PROTEIN"/>
    <property type="match status" value="1"/>
</dbReference>
<keyword evidence="2" id="KW-0645">Protease</keyword>
<evidence type="ECO:0000256" key="1">
    <source>
        <dbReference type="ARBA" id="ARBA00005234"/>
    </source>
</evidence>
<dbReference type="AlphaFoldDB" id="A0A151IZ08"/>
<dbReference type="GO" id="GO:0008234">
    <property type="term" value="F:cysteine-type peptidase activity"/>
    <property type="evidence" value="ECO:0007669"/>
    <property type="project" value="InterPro"/>
</dbReference>
<dbReference type="Proteomes" id="UP000078492">
    <property type="component" value="Unassembled WGS sequence"/>
</dbReference>
<evidence type="ECO:0000313" key="6">
    <source>
        <dbReference type="Proteomes" id="UP000078492"/>
    </source>
</evidence>
<dbReference type="GO" id="GO:0006508">
    <property type="term" value="P:proteolysis"/>
    <property type="evidence" value="ECO:0007669"/>
    <property type="project" value="UniProtKB-KW"/>
</dbReference>
<evidence type="ECO:0000259" key="4">
    <source>
        <dbReference type="PROSITE" id="PS50600"/>
    </source>
</evidence>
<protein>
    <recommendedName>
        <fullName evidence="4">Ubiquitin-like protease family profile domain-containing protein</fullName>
    </recommendedName>
</protein>
<comment type="similarity">
    <text evidence="1">Belongs to the peptidase C48 family.</text>
</comment>
<proteinExistence type="inferred from homology"/>
<organism evidence="5 6">
    <name type="scientific">Trachymyrmex cornetzi</name>
    <dbReference type="NCBI Taxonomy" id="471704"/>
    <lineage>
        <taxon>Eukaryota</taxon>
        <taxon>Metazoa</taxon>
        <taxon>Ecdysozoa</taxon>
        <taxon>Arthropoda</taxon>
        <taxon>Hexapoda</taxon>
        <taxon>Insecta</taxon>
        <taxon>Pterygota</taxon>
        <taxon>Neoptera</taxon>
        <taxon>Endopterygota</taxon>
        <taxon>Hymenoptera</taxon>
        <taxon>Apocrita</taxon>
        <taxon>Aculeata</taxon>
        <taxon>Formicoidea</taxon>
        <taxon>Formicidae</taxon>
        <taxon>Myrmicinae</taxon>
        <taxon>Trachymyrmex</taxon>
    </lineage>
</organism>
<dbReference type="InterPro" id="IPR038765">
    <property type="entry name" value="Papain-like_cys_pep_sf"/>
</dbReference>
<evidence type="ECO:0000256" key="2">
    <source>
        <dbReference type="ARBA" id="ARBA00022670"/>
    </source>
</evidence>
<accession>A0A151IZ08</accession>
<dbReference type="STRING" id="471704.A0A151IZ08"/>
<gene>
    <name evidence="5" type="ORF">ALC57_13812</name>
</gene>
<feature type="domain" description="Ubiquitin-like protease family profile" evidence="4">
    <location>
        <begin position="1"/>
        <end position="149"/>
    </location>
</feature>
<reference evidence="5 6" key="1">
    <citation type="submission" date="2015-09" db="EMBL/GenBank/DDBJ databases">
        <title>Trachymyrmex cornetzi WGS genome.</title>
        <authorList>
            <person name="Nygaard S."/>
            <person name="Hu H."/>
            <person name="Boomsma J."/>
            <person name="Zhang G."/>
        </authorList>
    </citation>
    <scope>NUCLEOTIDE SEQUENCE [LARGE SCALE GENOMIC DNA]</scope>
    <source>
        <strain evidence="5">Tcor2-1</strain>
        <tissue evidence="5">Whole body</tissue>
    </source>
</reference>
<dbReference type="PANTHER" id="PTHR34718">
    <property type="entry name" value="PHD-TYPE DOMAIN-CONTAINING PROTEIN"/>
    <property type="match status" value="1"/>
</dbReference>
<sequence>MSVKTKGITFGPVEKNIIVRDEWLTDTHMDHFQRLLASCSNYKLVETWRIQLVVDTIQAVSKDTKHIQILHSASNSLDGHWVCNFYDRKNIFIYDSLNKKILHNQHKQFLEKLFPTYDFEKNPVKFPTVQRQPNNSDCGVFAIAFATSLLFNIKPNKEKYEHKLMRSQLIKILYLTNFERDRQKVVSSRKWLYNKRYYEKNPVAIKNIFNKSDIKNNVEKQLEAEKIVRRCMQIRDKYVRDMYN</sequence>
<dbReference type="PROSITE" id="PS50600">
    <property type="entry name" value="ULP_PROTEASE"/>
    <property type="match status" value="1"/>
</dbReference>
<evidence type="ECO:0000313" key="5">
    <source>
        <dbReference type="EMBL" id="KYN13982.1"/>
    </source>
</evidence>
<dbReference type="Gene3D" id="3.40.395.10">
    <property type="entry name" value="Adenoviral Proteinase, Chain A"/>
    <property type="match status" value="1"/>
</dbReference>
<name>A0A151IZ08_9HYME</name>
<keyword evidence="3" id="KW-0378">Hydrolase</keyword>
<dbReference type="InterPro" id="IPR003653">
    <property type="entry name" value="Peptidase_C48_C"/>
</dbReference>
<evidence type="ECO:0000256" key="3">
    <source>
        <dbReference type="ARBA" id="ARBA00022801"/>
    </source>
</evidence>